<reference evidence="2" key="2">
    <citation type="submission" date="2021-09" db="EMBL/GenBank/DDBJ databases">
        <authorList>
            <person name="Jia N."/>
            <person name="Wang J."/>
            <person name="Shi W."/>
            <person name="Du L."/>
            <person name="Sun Y."/>
            <person name="Zhan W."/>
            <person name="Jiang J."/>
            <person name="Wang Q."/>
            <person name="Zhang B."/>
            <person name="Ji P."/>
            <person name="Sakyi L.B."/>
            <person name="Cui X."/>
            <person name="Yuan T."/>
            <person name="Jiang B."/>
            <person name="Yang W."/>
            <person name="Lam T.T.-Y."/>
            <person name="Chang Q."/>
            <person name="Ding S."/>
            <person name="Wang X."/>
            <person name="Zhu J."/>
            <person name="Ruan X."/>
            <person name="Zhao L."/>
            <person name="Wei J."/>
            <person name="Que T."/>
            <person name="Du C."/>
            <person name="Cheng J."/>
            <person name="Dai P."/>
            <person name="Han X."/>
            <person name="Huang E."/>
            <person name="Gao Y."/>
            <person name="Liu J."/>
            <person name="Shao H."/>
            <person name="Ye R."/>
            <person name="Li L."/>
            <person name="Wei W."/>
            <person name="Wang X."/>
            <person name="Wang C."/>
            <person name="Huo Q."/>
            <person name="Li W."/>
            <person name="Guo W."/>
            <person name="Chen H."/>
            <person name="Chen S."/>
            <person name="Zhou L."/>
            <person name="Zhou L."/>
            <person name="Ni X."/>
            <person name="Tian J."/>
            <person name="Zhou Y."/>
            <person name="Sheng Y."/>
            <person name="Liu T."/>
            <person name="Pan Y."/>
            <person name="Xia L."/>
            <person name="Li J."/>
            <person name="Zhao F."/>
            <person name="Cao W."/>
        </authorList>
    </citation>
    <scope>NUCLEOTIDE SEQUENCE</scope>
    <source>
        <strain evidence="2">Rmic-2018</strain>
        <tissue evidence="2">Larvae</tissue>
    </source>
</reference>
<accession>A0A9J6EBF3</accession>
<dbReference type="InterPro" id="IPR036236">
    <property type="entry name" value="Znf_C2H2_sf"/>
</dbReference>
<feature type="domain" description="C2H2-type" evidence="1">
    <location>
        <begin position="32"/>
        <end position="54"/>
    </location>
</feature>
<organism evidence="2 3">
    <name type="scientific">Rhipicephalus microplus</name>
    <name type="common">Cattle tick</name>
    <name type="synonym">Boophilus microplus</name>
    <dbReference type="NCBI Taxonomy" id="6941"/>
    <lineage>
        <taxon>Eukaryota</taxon>
        <taxon>Metazoa</taxon>
        <taxon>Ecdysozoa</taxon>
        <taxon>Arthropoda</taxon>
        <taxon>Chelicerata</taxon>
        <taxon>Arachnida</taxon>
        <taxon>Acari</taxon>
        <taxon>Parasitiformes</taxon>
        <taxon>Ixodida</taxon>
        <taxon>Ixodoidea</taxon>
        <taxon>Ixodidae</taxon>
        <taxon>Rhipicephalinae</taxon>
        <taxon>Rhipicephalus</taxon>
        <taxon>Boophilus</taxon>
    </lineage>
</organism>
<reference evidence="2" key="1">
    <citation type="journal article" date="2020" name="Cell">
        <title>Large-Scale Comparative Analyses of Tick Genomes Elucidate Their Genetic Diversity and Vector Capacities.</title>
        <authorList>
            <consortium name="Tick Genome and Microbiome Consortium (TIGMIC)"/>
            <person name="Jia N."/>
            <person name="Wang J."/>
            <person name="Shi W."/>
            <person name="Du L."/>
            <person name="Sun Y."/>
            <person name="Zhan W."/>
            <person name="Jiang J.F."/>
            <person name="Wang Q."/>
            <person name="Zhang B."/>
            <person name="Ji P."/>
            <person name="Bell-Sakyi L."/>
            <person name="Cui X.M."/>
            <person name="Yuan T.T."/>
            <person name="Jiang B.G."/>
            <person name="Yang W.F."/>
            <person name="Lam T.T."/>
            <person name="Chang Q.C."/>
            <person name="Ding S.J."/>
            <person name="Wang X.J."/>
            <person name="Zhu J.G."/>
            <person name="Ruan X.D."/>
            <person name="Zhao L."/>
            <person name="Wei J.T."/>
            <person name="Ye R.Z."/>
            <person name="Que T.C."/>
            <person name="Du C.H."/>
            <person name="Zhou Y.H."/>
            <person name="Cheng J.X."/>
            <person name="Dai P.F."/>
            <person name="Guo W.B."/>
            <person name="Han X.H."/>
            <person name="Huang E.J."/>
            <person name="Li L.F."/>
            <person name="Wei W."/>
            <person name="Gao Y.C."/>
            <person name="Liu J.Z."/>
            <person name="Shao H.Z."/>
            <person name="Wang X."/>
            <person name="Wang C.C."/>
            <person name="Yang T.C."/>
            <person name="Huo Q.B."/>
            <person name="Li W."/>
            <person name="Chen H.Y."/>
            <person name="Chen S.E."/>
            <person name="Zhou L.G."/>
            <person name="Ni X.B."/>
            <person name="Tian J.H."/>
            <person name="Sheng Y."/>
            <person name="Liu T."/>
            <person name="Pan Y.S."/>
            <person name="Xia L.Y."/>
            <person name="Li J."/>
            <person name="Zhao F."/>
            <person name="Cao W.C."/>
        </authorList>
    </citation>
    <scope>NUCLEOTIDE SEQUENCE</scope>
    <source>
        <strain evidence="2">Rmic-2018</strain>
    </source>
</reference>
<evidence type="ECO:0000313" key="2">
    <source>
        <dbReference type="EMBL" id="KAH8031678.1"/>
    </source>
</evidence>
<evidence type="ECO:0000313" key="3">
    <source>
        <dbReference type="Proteomes" id="UP000821866"/>
    </source>
</evidence>
<dbReference type="SUPFAM" id="SSF57667">
    <property type="entry name" value="beta-beta-alpha zinc fingers"/>
    <property type="match status" value="1"/>
</dbReference>
<comment type="caution">
    <text evidence="2">The sequence shown here is derived from an EMBL/GenBank/DDBJ whole genome shotgun (WGS) entry which is preliminary data.</text>
</comment>
<sequence length="120" mass="13314">MATREWNPWNAGSPLLQDAARFPQMASTQLACRECSMQFSGPTPYMDHLKSARHQKKVAAHRLLAEIAAGGAPVNSSPDVMTVDHSVRREAAVDADCCDALCLQAVRRGHELRRRHDRAH</sequence>
<dbReference type="Proteomes" id="UP000821866">
    <property type="component" value="Chromosome 3"/>
</dbReference>
<dbReference type="EMBL" id="JABSTU010000005">
    <property type="protein sequence ID" value="KAH8031678.1"/>
    <property type="molecule type" value="Genomic_DNA"/>
</dbReference>
<gene>
    <name evidence="2" type="ORF">HPB51_019807</name>
</gene>
<dbReference type="AlphaFoldDB" id="A0A9J6EBF3"/>
<keyword evidence="3" id="KW-1185">Reference proteome</keyword>
<name>A0A9J6EBF3_RHIMP</name>
<protein>
    <recommendedName>
        <fullName evidence="1">C2H2-type domain-containing protein</fullName>
    </recommendedName>
</protein>
<evidence type="ECO:0000259" key="1">
    <source>
        <dbReference type="PROSITE" id="PS00028"/>
    </source>
</evidence>
<dbReference type="PROSITE" id="PS50096">
    <property type="entry name" value="IQ"/>
    <property type="match status" value="1"/>
</dbReference>
<proteinExistence type="predicted"/>
<dbReference type="InterPro" id="IPR013087">
    <property type="entry name" value="Znf_C2H2_type"/>
</dbReference>
<dbReference type="Gene3D" id="3.30.160.60">
    <property type="entry name" value="Classic Zinc Finger"/>
    <property type="match status" value="1"/>
</dbReference>
<dbReference type="PROSITE" id="PS00028">
    <property type="entry name" value="ZINC_FINGER_C2H2_1"/>
    <property type="match status" value="1"/>
</dbReference>